<accession>A0ABS4X6W6</accession>
<dbReference type="EMBL" id="JAGIOD010000002">
    <property type="protein sequence ID" value="MBP2384179.1"/>
    <property type="molecule type" value="Genomic_DNA"/>
</dbReference>
<organism evidence="2 3">
    <name type="scientific">Brachybacterium sacelli</name>
    <dbReference type="NCBI Taxonomy" id="173364"/>
    <lineage>
        <taxon>Bacteria</taxon>
        <taxon>Bacillati</taxon>
        <taxon>Actinomycetota</taxon>
        <taxon>Actinomycetes</taxon>
        <taxon>Micrococcales</taxon>
        <taxon>Dermabacteraceae</taxon>
        <taxon>Brachybacterium</taxon>
    </lineage>
</organism>
<sequence length="184" mass="19456">MTRRRAAIAGDAAEIIPGTDKGGLRAGTLAVSIPSDVNDFDLRTVRVVVDEGGEAVPHDVGDWRMHRPESRPTFESSGEYPASLPGGGEVVLGLRSASGTEAQVTGVDTGTAGLAARDVRADFAEGGEGTVTFTLEVDDSYDLFAFSPTLTVDEGGARREEYLDPVLVGYLDLTEEDVQRIASR</sequence>
<evidence type="ECO:0000313" key="3">
    <source>
        <dbReference type="Proteomes" id="UP001519290"/>
    </source>
</evidence>
<evidence type="ECO:0000256" key="1">
    <source>
        <dbReference type="SAM" id="MobiDB-lite"/>
    </source>
</evidence>
<protein>
    <submittedName>
        <fullName evidence="2">Uncharacterized protein</fullName>
    </submittedName>
</protein>
<feature type="region of interest" description="Disordered" evidence="1">
    <location>
        <begin position="59"/>
        <end position="81"/>
    </location>
</feature>
<reference evidence="2 3" key="1">
    <citation type="submission" date="2021-03" db="EMBL/GenBank/DDBJ databases">
        <title>Sequencing the genomes of 1000 actinobacteria strains.</title>
        <authorList>
            <person name="Klenk H.-P."/>
        </authorList>
    </citation>
    <scope>NUCLEOTIDE SEQUENCE [LARGE SCALE GENOMIC DNA]</scope>
    <source>
        <strain evidence="2 3">DSM 14566</strain>
    </source>
</reference>
<dbReference type="RefSeq" id="WP_209905051.1">
    <property type="nucleotide sequence ID" value="NZ_BAAAJW010000001.1"/>
</dbReference>
<keyword evidence="3" id="KW-1185">Reference proteome</keyword>
<comment type="caution">
    <text evidence="2">The sequence shown here is derived from an EMBL/GenBank/DDBJ whole genome shotgun (WGS) entry which is preliminary data.</text>
</comment>
<dbReference type="Proteomes" id="UP001519290">
    <property type="component" value="Unassembled WGS sequence"/>
</dbReference>
<proteinExistence type="predicted"/>
<gene>
    <name evidence="2" type="ORF">JOF43_004168</name>
</gene>
<evidence type="ECO:0000313" key="2">
    <source>
        <dbReference type="EMBL" id="MBP2384179.1"/>
    </source>
</evidence>
<name>A0ABS4X6W6_9MICO</name>
<feature type="compositionally biased region" description="Basic and acidic residues" evidence="1">
    <location>
        <begin position="59"/>
        <end position="72"/>
    </location>
</feature>